<evidence type="ECO:0000256" key="5">
    <source>
        <dbReference type="ARBA" id="ARBA00023237"/>
    </source>
</evidence>
<keyword evidence="9" id="KW-1185">Reference proteome</keyword>
<keyword evidence="5" id="KW-0998">Cell outer membrane</keyword>
<dbReference type="RefSeq" id="WP_229957371.1">
    <property type="nucleotide sequence ID" value="NZ_JAJJWI010000001.1"/>
</dbReference>
<comment type="caution">
    <text evidence="8">The sequence shown here is derived from an EMBL/GenBank/DDBJ whole genome shotgun (WGS) entry which is preliminary data.</text>
</comment>
<sequence length="527" mass="59884">MKKIKYYFSFLLLALVGCDDKLDIVNPNTQIIADYWQTQDQAQAGVNAIYNSLILDGTYMRMFPTLTDTRGDDITGDTPWLDIAQVGNFTIPTTSGPVQWIWGAKYQLIWRANQVLDNVPAIEMDEALKNRILGQAYFLRGLAYFNLANTYKVVPVVTTAQTVISDDEAVQVETYPATATEEELWNQIFSDFQMAKELLPISYDNVSGPDQGQKGRATKGAATGMLGKAYLYRQQWQNAADQFEQFFTGDLQGRYSLVEDYRDNFKPTNENNFESLFEVQFGSVEEVGGSTRNYGGDPNSTWQQVSSQGYTYAMEGYGYSDVLPTRWIYNEFKEEKTVNGNSDPRLLETIASYEPEDNSTTVYGGTPWPFAEDRIFPRKYTHDGIPGWTDEGGIENSGINYRVLRFADILLMYAEALNELGQTSEAYQYIQQVRDRANLPDLATTKPVMGQQEMRDQLAHERALEFAIEGQRINDIIRWGWLYDPEKLAMLKQHDADFNTWTPGNEYLPIPQTELDVNPNLATNPAN</sequence>
<evidence type="ECO:0000256" key="3">
    <source>
        <dbReference type="ARBA" id="ARBA00022729"/>
    </source>
</evidence>
<evidence type="ECO:0000259" key="7">
    <source>
        <dbReference type="Pfam" id="PF14322"/>
    </source>
</evidence>
<name>A0ABW4X2B5_9BACT</name>
<dbReference type="Pfam" id="PF07980">
    <property type="entry name" value="SusD_RagB"/>
    <property type="match status" value="1"/>
</dbReference>
<dbReference type="Gene3D" id="1.25.40.390">
    <property type="match status" value="1"/>
</dbReference>
<dbReference type="InterPro" id="IPR033985">
    <property type="entry name" value="SusD-like_N"/>
</dbReference>
<dbReference type="Pfam" id="PF14322">
    <property type="entry name" value="SusD-like_3"/>
    <property type="match status" value="1"/>
</dbReference>
<comment type="subcellular location">
    <subcellularLocation>
        <location evidence="1">Cell outer membrane</location>
    </subcellularLocation>
</comment>
<comment type="similarity">
    <text evidence="2">Belongs to the SusD family.</text>
</comment>
<proteinExistence type="inferred from homology"/>
<evidence type="ECO:0000313" key="9">
    <source>
        <dbReference type="Proteomes" id="UP001597369"/>
    </source>
</evidence>
<evidence type="ECO:0000259" key="6">
    <source>
        <dbReference type="Pfam" id="PF07980"/>
    </source>
</evidence>
<gene>
    <name evidence="8" type="ORF">ACFSKU_19645</name>
</gene>
<feature type="domain" description="RagB/SusD" evidence="6">
    <location>
        <begin position="274"/>
        <end position="525"/>
    </location>
</feature>
<evidence type="ECO:0000256" key="1">
    <source>
        <dbReference type="ARBA" id="ARBA00004442"/>
    </source>
</evidence>
<evidence type="ECO:0000256" key="2">
    <source>
        <dbReference type="ARBA" id="ARBA00006275"/>
    </source>
</evidence>
<feature type="domain" description="SusD-like N-terminal" evidence="7">
    <location>
        <begin position="65"/>
        <end position="231"/>
    </location>
</feature>
<evidence type="ECO:0000313" key="8">
    <source>
        <dbReference type="EMBL" id="MFD2069109.1"/>
    </source>
</evidence>
<dbReference type="EMBL" id="JBHUHV010000058">
    <property type="protein sequence ID" value="MFD2069109.1"/>
    <property type="molecule type" value="Genomic_DNA"/>
</dbReference>
<keyword evidence="4" id="KW-0472">Membrane</keyword>
<dbReference type="InterPro" id="IPR012944">
    <property type="entry name" value="SusD_RagB_dom"/>
</dbReference>
<organism evidence="8 9">
    <name type="scientific">Pontibacter silvestris</name>
    <dbReference type="NCBI Taxonomy" id="2305183"/>
    <lineage>
        <taxon>Bacteria</taxon>
        <taxon>Pseudomonadati</taxon>
        <taxon>Bacteroidota</taxon>
        <taxon>Cytophagia</taxon>
        <taxon>Cytophagales</taxon>
        <taxon>Hymenobacteraceae</taxon>
        <taxon>Pontibacter</taxon>
    </lineage>
</organism>
<dbReference type="Proteomes" id="UP001597369">
    <property type="component" value="Unassembled WGS sequence"/>
</dbReference>
<dbReference type="SUPFAM" id="SSF48452">
    <property type="entry name" value="TPR-like"/>
    <property type="match status" value="1"/>
</dbReference>
<protein>
    <submittedName>
        <fullName evidence="8">RagB/SusD family nutrient uptake outer membrane protein</fullName>
    </submittedName>
</protein>
<dbReference type="PROSITE" id="PS51257">
    <property type="entry name" value="PROKAR_LIPOPROTEIN"/>
    <property type="match status" value="1"/>
</dbReference>
<dbReference type="InterPro" id="IPR011990">
    <property type="entry name" value="TPR-like_helical_dom_sf"/>
</dbReference>
<evidence type="ECO:0000256" key="4">
    <source>
        <dbReference type="ARBA" id="ARBA00023136"/>
    </source>
</evidence>
<accession>A0ABW4X2B5</accession>
<dbReference type="CDD" id="cd08977">
    <property type="entry name" value="SusD"/>
    <property type="match status" value="1"/>
</dbReference>
<reference evidence="9" key="1">
    <citation type="journal article" date="2019" name="Int. J. Syst. Evol. Microbiol.">
        <title>The Global Catalogue of Microorganisms (GCM) 10K type strain sequencing project: providing services to taxonomists for standard genome sequencing and annotation.</title>
        <authorList>
            <consortium name="The Broad Institute Genomics Platform"/>
            <consortium name="The Broad Institute Genome Sequencing Center for Infectious Disease"/>
            <person name="Wu L."/>
            <person name="Ma J."/>
        </authorList>
    </citation>
    <scope>NUCLEOTIDE SEQUENCE [LARGE SCALE GENOMIC DNA]</scope>
    <source>
        <strain evidence="9">JCM 16545</strain>
    </source>
</reference>
<keyword evidence="3" id="KW-0732">Signal</keyword>